<evidence type="ECO:0000313" key="5">
    <source>
        <dbReference type="Proteomes" id="UP000271472"/>
    </source>
</evidence>
<dbReference type="SMART" id="SM00873">
    <property type="entry name" value="B3_4"/>
    <property type="match status" value="1"/>
</dbReference>
<reference evidence="5" key="2">
    <citation type="submission" date="2018-05" db="EMBL/GenBank/DDBJ databases">
        <title>Genome Sequencing of selected type strains of the family Eggerthellaceae.</title>
        <authorList>
            <person name="Danylec N."/>
            <person name="Stoll D.A."/>
            <person name="Doetsch A."/>
            <person name="Huch M."/>
        </authorList>
    </citation>
    <scope>NUCLEOTIDE SEQUENCE [LARGE SCALE GENOMIC DNA]</scope>
    <source>
        <strain evidence="5">DSM 22006</strain>
    </source>
</reference>
<dbReference type="GO" id="GO:0003723">
    <property type="term" value="F:RNA binding"/>
    <property type="evidence" value="ECO:0007669"/>
    <property type="project" value="InterPro"/>
</dbReference>
<dbReference type="Proteomes" id="UP000253975">
    <property type="component" value="Unassembled WGS sequence"/>
</dbReference>
<dbReference type="Gene3D" id="3.50.40.10">
    <property type="entry name" value="Phenylalanyl-trna Synthetase, Chain B, domain 3"/>
    <property type="match status" value="1"/>
</dbReference>
<organism evidence="2 4">
    <name type="scientific">Slackia isoflavoniconvertens</name>
    <dbReference type="NCBI Taxonomy" id="572010"/>
    <lineage>
        <taxon>Bacteria</taxon>
        <taxon>Bacillati</taxon>
        <taxon>Actinomycetota</taxon>
        <taxon>Coriobacteriia</taxon>
        <taxon>Eggerthellales</taxon>
        <taxon>Eggerthellaceae</taxon>
        <taxon>Slackia</taxon>
    </lineage>
</organism>
<dbReference type="OrthoDB" id="276580at2"/>
<evidence type="ECO:0000313" key="4">
    <source>
        <dbReference type="Proteomes" id="UP000253975"/>
    </source>
</evidence>
<dbReference type="PANTHER" id="PTHR39209:SF2">
    <property type="entry name" value="CYTOPLASMIC PROTEIN"/>
    <property type="match status" value="1"/>
</dbReference>
<comment type="caution">
    <text evidence="2">The sequence shown here is derived from an EMBL/GenBank/DDBJ whole genome shotgun (WGS) entry which is preliminary data.</text>
</comment>
<sequence>MQKFIAEPSFWEILPEASIGIMVVRAMKTADEVSSEDKAAIASILNEANATANQHLTSNTISENEVVAVWRRAYQLFKTKKGARCSIENLLKRVLKGNPVGSITPSVDIYNAISLKYALPVGGENIDAFVGDFHLGIDEEGGKSFLPIGEEENAPTLPGELCYYDEEGAVCRCFNWRDGQRTELTDDSRNAILVIECVDGARLPELHAALDEFADLMRRFLGAEVAAKGIVTKDNPEMTIVE</sequence>
<keyword evidence="5" id="KW-1185">Reference proteome</keyword>
<dbReference type="AlphaFoldDB" id="A0A369LJX7"/>
<evidence type="ECO:0000259" key="1">
    <source>
        <dbReference type="SMART" id="SM00873"/>
    </source>
</evidence>
<accession>A0A369LJX7</accession>
<dbReference type="GeneID" id="98662409"/>
<name>A0A369LJX7_9ACTN</name>
<dbReference type="EMBL" id="PPTO01000006">
    <property type="protein sequence ID" value="RDB58989.1"/>
    <property type="molecule type" value="Genomic_DNA"/>
</dbReference>
<dbReference type="InterPro" id="IPR005146">
    <property type="entry name" value="B3/B4_tRNA-bd"/>
</dbReference>
<dbReference type="InterPro" id="IPR020825">
    <property type="entry name" value="Phe-tRNA_synthase-like_B3/B4"/>
</dbReference>
<feature type="domain" description="B3/B4 tRNA-binding" evidence="1">
    <location>
        <begin position="68"/>
        <end position="222"/>
    </location>
</feature>
<protein>
    <recommendedName>
        <fullName evidence="1">B3/B4 tRNA-binding domain-containing protein</fullName>
    </recommendedName>
</protein>
<dbReference type="Proteomes" id="UP000271472">
    <property type="component" value="Unassembled WGS sequence"/>
</dbReference>
<dbReference type="SUPFAM" id="SSF56037">
    <property type="entry name" value="PheT/TilS domain"/>
    <property type="match status" value="1"/>
</dbReference>
<dbReference type="Pfam" id="PF03483">
    <property type="entry name" value="B3_4"/>
    <property type="match status" value="1"/>
</dbReference>
<dbReference type="RefSeq" id="WP_114615382.1">
    <property type="nucleotide sequence ID" value="NZ_DBFRYF010000001.1"/>
</dbReference>
<gene>
    <name evidence="2" type="ORF">C1881_04700</name>
    <name evidence="3" type="ORF">DMP05_05945</name>
</gene>
<reference evidence="2 4" key="1">
    <citation type="journal article" date="2018" name="Elife">
        <title>Discovery and characterization of a prevalent human gut bacterial enzyme sufficient for the inactivation of a family of plant toxins.</title>
        <authorList>
            <person name="Koppel N."/>
            <person name="Bisanz J.E."/>
            <person name="Pandelia M.E."/>
            <person name="Turnbaugh P.J."/>
            <person name="Balskus E.P."/>
        </authorList>
    </citation>
    <scope>NUCLEOTIDE SEQUENCE [LARGE SCALE GENOMIC DNA]</scope>
    <source>
        <strain evidence="2 4">OB21 GAM31</strain>
    </source>
</reference>
<dbReference type="EMBL" id="QIBZ01000009">
    <property type="protein sequence ID" value="RNM34596.1"/>
    <property type="molecule type" value="Genomic_DNA"/>
</dbReference>
<dbReference type="PANTHER" id="PTHR39209">
    <property type="match status" value="1"/>
</dbReference>
<evidence type="ECO:0000313" key="3">
    <source>
        <dbReference type="EMBL" id="RNM34596.1"/>
    </source>
</evidence>
<dbReference type="GO" id="GO:0004826">
    <property type="term" value="F:phenylalanine-tRNA ligase activity"/>
    <property type="evidence" value="ECO:0007669"/>
    <property type="project" value="InterPro"/>
</dbReference>
<proteinExistence type="predicted"/>
<evidence type="ECO:0000313" key="2">
    <source>
        <dbReference type="EMBL" id="RDB58989.1"/>
    </source>
</evidence>
<reference evidence="3" key="3">
    <citation type="journal article" date="2019" name="Microbiol. Resour. Announc.">
        <title>Draft Genome Sequences of Type Strains of Gordonibacter faecihominis, Paraeggerthella hongkongensis, Parvibacter caecicola,Slackia equolifaciens, Slackia faecicanis, and Slackia isoflavoniconvertens.</title>
        <authorList>
            <person name="Danylec N."/>
            <person name="Stoll D.A."/>
            <person name="Dotsch A."/>
            <person name="Huch M."/>
        </authorList>
    </citation>
    <scope>NUCLEOTIDE SEQUENCE</scope>
    <source>
        <strain evidence="3">DSM 22006</strain>
    </source>
</reference>